<evidence type="ECO:0000256" key="1">
    <source>
        <dbReference type="ARBA" id="ARBA00001961"/>
    </source>
</evidence>
<feature type="domain" description="Prolyl 4-hydroxylase alpha subunit" evidence="5">
    <location>
        <begin position="48"/>
        <end position="228"/>
    </location>
</feature>
<dbReference type="PANTHER" id="PTHR12117:SF0">
    <property type="entry name" value="PROLYL 3-HYDROXYLASE OGFOD1"/>
    <property type="match status" value="1"/>
</dbReference>
<evidence type="ECO:0000256" key="3">
    <source>
        <dbReference type="ARBA" id="ARBA00023002"/>
    </source>
</evidence>
<dbReference type="GO" id="GO:0031543">
    <property type="term" value="F:peptidyl-proline dioxygenase activity"/>
    <property type="evidence" value="ECO:0007669"/>
    <property type="project" value="TreeGrafter"/>
</dbReference>
<keyword evidence="2" id="KW-0223">Dioxygenase</keyword>
<evidence type="ECO:0000256" key="4">
    <source>
        <dbReference type="SAM" id="MobiDB-lite"/>
    </source>
</evidence>
<reference evidence="6" key="1">
    <citation type="submission" date="2025-08" db="UniProtKB">
        <authorList>
            <consortium name="Ensembl"/>
        </authorList>
    </citation>
    <scope>IDENTIFICATION</scope>
</reference>
<dbReference type="PANTHER" id="PTHR12117">
    <property type="entry name" value="HISTONE ACETYLTRANSFERASE COMPLEX"/>
    <property type="match status" value="1"/>
</dbReference>
<sequence>MNGKRPAEPVPGRTGKKGKKEVIAEFSDAVTQETLKKQVSEAWSRRTPFRHEAIVMDMDPFLHCVIPNFIQSQNFLEGLQKELLNLDFHEKYNDLYKFQQSDDLKKRREPHICALRKVLFEDFRTWLADISKIDLESTIDMSCAKYEFSDALLCHDDELEGRRIAFILYLVPPWDRSLGGTLDLYDVDEHFQPKQIVKSLIPSWNTLVFFEVSPVSFHQHEILYDWINPTYLDMDYQVQIQEEFEERSEILLKEFLKPEKFAEVCEALEKGDVKWSSRGPPNKRFYEKAEESKLPDILKDCMELFRSEALFLLLSNFTGLKLHFLAPSDEDEVENQKEGEGASATDNTEEGTSHSSPEPENHRTAFRNNSQQSKEQPDPDSEENEAKQDSSVPTCQGELRHWKTGHYTLIHDNSKTEFALDLLLYCGCEGWEPEYGGFTSYIAKGEDEELLTVNPENNSLALVYRDRETLKFVKHINHRSLEQKKDFPDRTGFWDFSFVYYE</sequence>
<dbReference type="GO" id="GO:0031418">
    <property type="term" value="F:L-ascorbic acid binding"/>
    <property type="evidence" value="ECO:0007669"/>
    <property type="project" value="InterPro"/>
</dbReference>
<dbReference type="Proteomes" id="UP000694425">
    <property type="component" value="Unplaced"/>
</dbReference>
<keyword evidence="3" id="KW-0560">Oxidoreductase</keyword>
<dbReference type="SMART" id="SM00702">
    <property type="entry name" value="P4Hc"/>
    <property type="match status" value="1"/>
</dbReference>
<evidence type="ECO:0000313" key="7">
    <source>
        <dbReference type="Proteomes" id="UP000694425"/>
    </source>
</evidence>
<comment type="cofactor">
    <cofactor evidence="1">
        <name>L-ascorbate</name>
        <dbReference type="ChEBI" id="CHEBI:38290"/>
    </cofactor>
</comment>
<accession>A0A8C7ESY4</accession>
<dbReference type="InterPro" id="IPR006620">
    <property type="entry name" value="Pro_4_hyd_alph"/>
</dbReference>
<proteinExistence type="predicted"/>
<dbReference type="Gene3D" id="2.60.120.620">
    <property type="entry name" value="q2cbj1_9rhob like domain"/>
    <property type="match status" value="2"/>
</dbReference>
<dbReference type="InterPro" id="IPR051842">
    <property type="entry name" value="uS12_prolyl_hydroxylase"/>
</dbReference>
<evidence type="ECO:0000256" key="2">
    <source>
        <dbReference type="ARBA" id="ARBA00022964"/>
    </source>
</evidence>
<protein>
    <submittedName>
        <fullName evidence="6">2-oxoglutarate and iron dependent oxygenase domain containing 1</fullName>
    </submittedName>
</protein>
<dbReference type="GO" id="GO:0006449">
    <property type="term" value="P:regulation of translational termination"/>
    <property type="evidence" value="ECO:0007669"/>
    <property type="project" value="TreeGrafter"/>
</dbReference>
<dbReference type="GO" id="GO:0005506">
    <property type="term" value="F:iron ion binding"/>
    <property type="evidence" value="ECO:0007669"/>
    <property type="project" value="InterPro"/>
</dbReference>
<dbReference type="AlphaFoldDB" id="A0A8C7ESY4"/>
<name>A0A8C7ESY4_NEOVI</name>
<dbReference type="GO" id="GO:0005737">
    <property type="term" value="C:cytoplasm"/>
    <property type="evidence" value="ECO:0007669"/>
    <property type="project" value="TreeGrafter"/>
</dbReference>
<dbReference type="Pfam" id="PF10637">
    <property type="entry name" value="Ofd1_CTDD"/>
    <property type="match status" value="1"/>
</dbReference>
<evidence type="ECO:0000313" key="6">
    <source>
        <dbReference type="Ensembl" id="ENSNVIP00000021210.1"/>
    </source>
</evidence>
<dbReference type="GeneTree" id="ENSGT00390000002349"/>
<feature type="region of interest" description="Disordered" evidence="4">
    <location>
        <begin position="329"/>
        <end position="395"/>
    </location>
</feature>
<dbReference type="Ensembl" id="ENSNVIT00000024713.1">
    <property type="protein sequence ID" value="ENSNVIP00000021210.1"/>
    <property type="gene ID" value="ENSNVIG00000016578.1"/>
</dbReference>
<evidence type="ECO:0000259" key="5">
    <source>
        <dbReference type="SMART" id="SM00702"/>
    </source>
</evidence>
<dbReference type="InterPro" id="IPR019601">
    <property type="entry name" value="Oxoglutarate/Fe-dep_Oase_C"/>
</dbReference>
<organism evidence="6 7">
    <name type="scientific">Neovison vison</name>
    <name type="common">American mink</name>
    <name type="synonym">Mustela vison</name>
    <dbReference type="NCBI Taxonomy" id="452646"/>
    <lineage>
        <taxon>Eukaryota</taxon>
        <taxon>Metazoa</taxon>
        <taxon>Chordata</taxon>
        <taxon>Craniata</taxon>
        <taxon>Vertebrata</taxon>
        <taxon>Euteleostomi</taxon>
        <taxon>Mammalia</taxon>
        <taxon>Eutheria</taxon>
        <taxon>Laurasiatheria</taxon>
        <taxon>Carnivora</taxon>
        <taxon>Caniformia</taxon>
        <taxon>Musteloidea</taxon>
        <taxon>Mustelidae</taxon>
        <taxon>Mustelinae</taxon>
        <taxon>Neogale</taxon>
    </lineage>
</organism>
<keyword evidence="7" id="KW-1185">Reference proteome</keyword>
<reference evidence="6" key="2">
    <citation type="submission" date="2025-09" db="UniProtKB">
        <authorList>
            <consortium name="Ensembl"/>
        </authorList>
    </citation>
    <scope>IDENTIFICATION</scope>
</reference>